<evidence type="ECO:0000259" key="7">
    <source>
        <dbReference type="PROSITE" id="PS50011"/>
    </source>
</evidence>
<dbReference type="SUPFAM" id="SSF56112">
    <property type="entry name" value="Protein kinase-like (PK-like)"/>
    <property type="match status" value="1"/>
</dbReference>
<reference evidence="9" key="1">
    <citation type="submission" date="2017-03" db="EMBL/GenBank/DDBJ databases">
        <authorList>
            <person name="Sharma R."/>
            <person name="Thines M."/>
        </authorList>
    </citation>
    <scope>NUCLEOTIDE SEQUENCE [LARGE SCALE GENOMIC DNA]</scope>
</reference>
<dbReference type="InterPro" id="IPR000719">
    <property type="entry name" value="Prot_kinase_dom"/>
</dbReference>
<dbReference type="EMBL" id="FWEW01000846">
    <property type="protein sequence ID" value="SLM35921.1"/>
    <property type="molecule type" value="Genomic_DNA"/>
</dbReference>
<keyword evidence="2" id="KW-0723">Serine/threonine-protein kinase</keyword>
<accession>A0A1W5CYL7</accession>
<dbReference type="PANTHER" id="PTHR11584:SF369">
    <property type="entry name" value="MITOGEN-ACTIVATED PROTEIN KINASE KINASE KINASE 19-RELATED"/>
    <property type="match status" value="1"/>
</dbReference>
<protein>
    <submittedName>
        <fullName evidence="8">Serine/threonine/dual specificity protein kinase, catalytic domain</fullName>
    </submittedName>
</protein>
<sequence length="535" mass="60849">MSISGSGNTWLSIRDEKKHSIKEHFGQGYSVLGDISSGRSFRAALEDFSSKKGERRVERLEAKLFPSYIPITQLANAVDKSTADLQDLAPNETLEGLIWSISFALLECGCRAGAHLTPLVTLIAEHNKKVPSFSTNVGQFRLRFPNEKRVQKPLQEVYSLFIDSHLFMISHLKKRDPKSNVDPTRDESLETHIAETARQFEEARGRYDVMVHQAAEDEEREKAHLEQPSLDARRILPDHLHSNSTANREVQVQFVSIRTLGRGSYGEVDEVREFSTGASYARKHIHLDTYKPSEVTAKEVKNEVAIMQKLRHLHIATVLFYLKDEETYSIFMLPVADYDLRDFLSLCTQQAYSPALTKQINPWFGCLLDALAYAHKLKIKHQDIKPSNILIKNNQPYLSDFGLAKDFAELSGSTSRGHKLQGNMMYRAPEVLPNERRGRKADVFSLGCVYSEMFTITQGKSLEKYGLVRHEAGSVAFRDCLSTVEGWLRSFESNKLSDLLVDQILSMIHEDVKQRHTAEQAVNFLKRERALFCVE</sequence>
<dbReference type="Gene3D" id="3.30.200.20">
    <property type="entry name" value="Phosphorylase Kinase, domain 1"/>
    <property type="match status" value="1"/>
</dbReference>
<evidence type="ECO:0000313" key="8">
    <source>
        <dbReference type="EMBL" id="SLM35921.1"/>
    </source>
</evidence>
<dbReference type="SMART" id="SM00220">
    <property type="entry name" value="S_TKc"/>
    <property type="match status" value="1"/>
</dbReference>
<dbReference type="PROSITE" id="PS50011">
    <property type="entry name" value="PROTEIN_KINASE_DOM"/>
    <property type="match status" value="1"/>
</dbReference>
<evidence type="ECO:0000256" key="6">
    <source>
        <dbReference type="ARBA" id="ARBA00022840"/>
    </source>
</evidence>
<dbReference type="Proteomes" id="UP000192927">
    <property type="component" value="Unassembled WGS sequence"/>
</dbReference>
<proteinExistence type="inferred from homology"/>
<dbReference type="PANTHER" id="PTHR11584">
    <property type="entry name" value="SERINE/THREONINE PROTEIN KINASE"/>
    <property type="match status" value="1"/>
</dbReference>
<keyword evidence="9" id="KW-1185">Reference proteome</keyword>
<dbReference type="InterPro" id="IPR008271">
    <property type="entry name" value="Ser/Thr_kinase_AS"/>
</dbReference>
<name>A0A1W5CYL7_9LECA</name>
<dbReference type="CDD" id="cd00180">
    <property type="entry name" value="PKc"/>
    <property type="match status" value="1"/>
</dbReference>
<organism evidence="8 9">
    <name type="scientific">Lasallia pustulata</name>
    <dbReference type="NCBI Taxonomy" id="136370"/>
    <lineage>
        <taxon>Eukaryota</taxon>
        <taxon>Fungi</taxon>
        <taxon>Dikarya</taxon>
        <taxon>Ascomycota</taxon>
        <taxon>Pezizomycotina</taxon>
        <taxon>Lecanoromycetes</taxon>
        <taxon>OSLEUM clade</taxon>
        <taxon>Umbilicariomycetidae</taxon>
        <taxon>Umbilicariales</taxon>
        <taxon>Umbilicariaceae</taxon>
        <taxon>Lasallia</taxon>
    </lineage>
</organism>
<evidence type="ECO:0000313" key="9">
    <source>
        <dbReference type="Proteomes" id="UP000192927"/>
    </source>
</evidence>
<dbReference type="Gene3D" id="1.10.510.10">
    <property type="entry name" value="Transferase(Phosphotransferase) domain 1"/>
    <property type="match status" value="1"/>
</dbReference>
<keyword evidence="3" id="KW-0808">Transferase</keyword>
<dbReference type="PROSITE" id="PS00108">
    <property type="entry name" value="PROTEIN_KINASE_ST"/>
    <property type="match status" value="1"/>
</dbReference>
<evidence type="ECO:0000256" key="4">
    <source>
        <dbReference type="ARBA" id="ARBA00022741"/>
    </source>
</evidence>
<keyword evidence="4" id="KW-0547">Nucleotide-binding</keyword>
<dbReference type="Pfam" id="PF00069">
    <property type="entry name" value="Pkinase"/>
    <property type="match status" value="1"/>
</dbReference>
<evidence type="ECO:0000256" key="3">
    <source>
        <dbReference type="ARBA" id="ARBA00022679"/>
    </source>
</evidence>
<evidence type="ECO:0000256" key="2">
    <source>
        <dbReference type="ARBA" id="ARBA00022527"/>
    </source>
</evidence>
<evidence type="ECO:0000256" key="5">
    <source>
        <dbReference type="ARBA" id="ARBA00022777"/>
    </source>
</evidence>
<keyword evidence="6" id="KW-0067">ATP-binding</keyword>
<feature type="domain" description="Protein kinase" evidence="7">
    <location>
        <begin position="254"/>
        <end position="532"/>
    </location>
</feature>
<dbReference type="GO" id="GO:0004674">
    <property type="term" value="F:protein serine/threonine kinase activity"/>
    <property type="evidence" value="ECO:0007669"/>
    <property type="project" value="UniProtKB-KW"/>
</dbReference>
<dbReference type="InterPro" id="IPR011009">
    <property type="entry name" value="Kinase-like_dom_sf"/>
</dbReference>
<comment type="similarity">
    <text evidence="1">Belongs to the protein kinase superfamily. STE Ser/Thr protein kinase family. MAP kinase kinase kinase subfamily.</text>
</comment>
<dbReference type="AlphaFoldDB" id="A0A1W5CYL7"/>
<dbReference type="GO" id="GO:0005524">
    <property type="term" value="F:ATP binding"/>
    <property type="evidence" value="ECO:0007669"/>
    <property type="project" value="UniProtKB-KW"/>
</dbReference>
<evidence type="ECO:0000256" key="1">
    <source>
        <dbReference type="ARBA" id="ARBA00006529"/>
    </source>
</evidence>
<keyword evidence="5 8" id="KW-0418">Kinase</keyword>